<name>A0A1L3GN76_9BACT</name>
<evidence type="ECO:0000259" key="1">
    <source>
        <dbReference type="Pfam" id="PF10727"/>
    </source>
</evidence>
<feature type="domain" description="DUF2520" evidence="2">
    <location>
        <begin position="137"/>
        <end position="263"/>
    </location>
</feature>
<sequence>MRKLCIIGCGNVGKTLGRLWSQEKVFTIGDILNRSEESGSSAARFIGAGRPVAGIAEMSPAEVFLIATPDDQIGESCRALAASGLLRSGNVVFHCSGALPSADLVSAKEAGACIGSVHPVKSFANPAESVKTFGGTFCGMEGDDQALEILRPAFEAVGGKTMAIDPQFKTIYHTAAVMVCNYLTSLIEIGAQTYLKAGLDRETAMQVMEPIVRGTVENIFNSGTVRALTGPIARGDHSMVAKQLSAISDWNPRFGNLYRDLGATALELSRLQGTASSDSLAALAELLERD</sequence>
<protein>
    <recommendedName>
        <fullName evidence="5">DUF2520 domain-containing protein</fullName>
    </recommendedName>
</protein>
<evidence type="ECO:0000259" key="2">
    <source>
        <dbReference type="Pfam" id="PF10728"/>
    </source>
</evidence>
<evidence type="ECO:0000313" key="3">
    <source>
        <dbReference type="EMBL" id="APG27393.1"/>
    </source>
</evidence>
<accession>A0A1L3GN76</accession>
<dbReference type="Gene3D" id="3.40.50.720">
    <property type="entry name" value="NAD(P)-binding Rossmann-like Domain"/>
    <property type="match status" value="1"/>
</dbReference>
<organism evidence="3 4">
    <name type="scientific">Syntrophotalea acetylenivorans</name>
    <dbReference type="NCBI Taxonomy" id="1842532"/>
    <lineage>
        <taxon>Bacteria</taxon>
        <taxon>Pseudomonadati</taxon>
        <taxon>Thermodesulfobacteriota</taxon>
        <taxon>Desulfuromonadia</taxon>
        <taxon>Desulfuromonadales</taxon>
        <taxon>Syntrophotaleaceae</taxon>
        <taxon>Syntrophotalea</taxon>
    </lineage>
</organism>
<evidence type="ECO:0000313" key="4">
    <source>
        <dbReference type="Proteomes" id="UP000182517"/>
    </source>
</evidence>
<dbReference type="InterPro" id="IPR019665">
    <property type="entry name" value="OxRdtase/DH_put_Rossmann_dom"/>
</dbReference>
<dbReference type="PANTHER" id="PTHR40459:SF1">
    <property type="entry name" value="CONSERVED HYPOTHETICAL ALANINE AND LEUCINE RICH PROTEIN"/>
    <property type="match status" value="1"/>
</dbReference>
<dbReference type="InterPro" id="IPR036291">
    <property type="entry name" value="NAD(P)-bd_dom_sf"/>
</dbReference>
<dbReference type="EMBL" id="CP015519">
    <property type="protein sequence ID" value="APG27393.1"/>
    <property type="molecule type" value="Genomic_DNA"/>
</dbReference>
<evidence type="ECO:0008006" key="5">
    <source>
        <dbReference type="Google" id="ProtNLM"/>
    </source>
</evidence>
<dbReference type="STRING" id="1842532.A7E78_05780"/>
<proteinExistence type="predicted"/>
<dbReference type="Pfam" id="PF10727">
    <property type="entry name" value="Rossmann-like"/>
    <property type="match status" value="1"/>
</dbReference>
<dbReference type="InterPro" id="IPR037108">
    <property type="entry name" value="TM1727-like_C_sf"/>
</dbReference>
<dbReference type="Proteomes" id="UP000182517">
    <property type="component" value="Chromosome"/>
</dbReference>
<dbReference type="SUPFAM" id="SSF48179">
    <property type="entry name" value="6-phosphogluconate dehydrogenase C-terminal domain-like"/>
    <property type="match status" value="1"/>
</dbReference>
<dbReference type="KEGG" id="pef:A7E78_05780"/>
<dbReference type="RefSeq" id="WP_072283361.1">
    <property type="nucleotide sequence ID" value="NZ_CP015519.1"/>
</dbReference>
<dbReference type="Pfam" id="PF10728">
    <property type="entry name" value="DUF2520"/>
    <property type="match status" value="1"/>
</dbReference>
<gene>
    <name evidence="3" type="ORF">A7E78_05780</name>
</gene>
<dbReference type="OrthoDB" id="8650434at2"/>
<dbReference type="SUPFAM" id="SSF51735">
    <property type="entry name" value="NAD(P)-binding Rossmann-fold domains"/>
    <property type="match status" value="1"/>
</dbReference>
<dbReference type="InterPro" id="IPR018931">
    <property type="entry name" value="DUF2520"/>
</dbReference>
<reference evidence="3 4" key="1">
    <citation type="journal article" date="2017" name="Genome Announc.">
        <title>Complete Genome Sequences of Two Acetylene-Fermenting Pelobacter acetylenicus Strains.</title>
        <authorList>
            <person name="Sutton J.M."/>
            <person name="Baesman S.M."/>
            <person name="Fierst J.L."/>
            <person name="Poret-Peterson A.T."/>
            <person name="Oremland R.S."/>
            <person name="Dunlap D.S."/>
            <person name="Akob D.M."/>
        </authorList>
    </citation>
    <scope>NUCLEOTIDE SEQUENCE [LARGE SCALE GENOMIC DNA]</scope>
    <source>
        <strain evidence="3 4">SFB93</strain>
    </source>
</reference>
<dbReference type="Gene3D" id="1.10.1040.20">
    <property type="entry name" value="ProC-like, C-terminal domain"/>
    <property type="match status" value="1"/>
</dbReference>
<dbReference type="AlphaFoldDB" id="A0A1L3GN76"/>
<dbReference type="InterPro" id="IPR008927">
    <property type="entry name" value="6-PGluconate_DH-like_C_sf"/>
</dbReference>
<keyword evidence="4" id="KW-1185">Reference proteome</keyword>
<feature type="domain" description="Putative oxidoreductase/dehydrogenase Rossmann-like" evidence="1">
    <location>
        <begin position="4"/>
        <end position="119"/>
    </location>
</feature>
<dbReference type="PANTHER" id="PTHR40459">
    <property type="entry name" value="CONSERVED HYPOTHETICAL ALANINE AND LEUCINE RICH PROTEIN"/>
    <property type="match status" value="1"/>
</dbReference>